<evidence type="ECO:0000256" key="7">
    <source>
        <dbReference type="ARBA" id="ARBA00023242"/>
    </source>
</evidence>
<keyword evidence="10" id="KW-1185">Reference proteome</keyword>
<evidence type="ECO:0000256" key="1">
    <source>
        <dbReference type="ARBA" id="ARBA00009510"/>
    </source>
</evidence>
<evidence type="ECO:0000256" key="9">
    <source>
        <dbReference type="SAM" id="MobiDB-lite"/>
    </source>
</evidence>
<name>A0A3Q0IJP8_DIACI</name>
<dbReference type="GO" id="GO:0000973">
    <property type="term" value="P:post-transcriptional tethering of RNA polymerase II gene DNA at nuclear periphery"/>
    <property type="evidence" value="ECO:0007669"/>
    <property type="project" value="TreeGrafter"/>
</dbReference>
<dbReference type="GO" id="GO:0017056">
    <property type="term" value="F:structural constituent of nuclear pore"/>
    <property type="evidence" value="ECO:0007669"/>
    <property type="project" value="UniProtKB-UniRule"/>
</dbReference>
<dbReference type="InterPro" id="IPR007252">
    <property type="entry name" value="Nup84/Nup107"/>
</dbReference>
<keyword evidence="3" id="KW-0509">mRNA transport</keyword>
<dbReference type="Proteomes" id="UP000079169">
    <property type="component" value="Unplaced"/>
</dbReference>
<reference evidence="11" key="1">
    <citation type="submission" date="2025-08" db="UniProtKB">
        <authorList>
            <consortium name="RefSeq"/>
        </authorList>
    </citation>
    <scope>IDENTIFICATION</scope>
</reference>
<organism evidence="10 11">
    <name type="scientific">Diaphorina citri</name>
    <name type="common">Asian citrus psyllid</name>
    <dbReference type="NCBI Taxonomy" id="121845"/>
    <lineage>
        <taxon>Eukaryota</taxon>
        <taxon>Metazoa</taxon>
        <taxon>Ecdysozoa</taxon>
        <taxon>Arthropoda</taxon>
        <taxon>Hexapoda</taxon>
        <taxon>Insecta</taxon>
        <taxon>Pterygota</taxon>
        <taxon>Neoptera</taxon>
        <taxon>Paraneoptera</taxon>
        <taxon>Hemiptera</taxon>
        <taxon>Sternorrhyncha</taxon>
        <taxon>Psylloidea</taxon>
        <taxon>Psyllidae</taxon>
        <taxon>Diaphorininae</taxon>
        <taxon>Diaphorina</taxon>
    </lineage>
</organism>
<evidence type="ECO:0000256" key="4">
    <source>
        <dbReference type="ARBA" id="ARBA00022927"/>
    </source>
</evidence>
<dbReference type="PANTHER" id="PTHR13003:SF2">
    <property type="entry name" value="NUCLEAR PORE COMPLEX PROTEIN NUP107"/>
    <property type="match status" value="1"/>
</dbReference>
<evidence type="ECO:0000256" key="2">
    <source>
        <dbReference type="ARBA" id="ARBA00022448"/>
    </source>
</evidence>
<dbReference type="Gene3D" id="1.20.190.50">
    <property type="match status" value="1"/>
</dbReference>
<keyword evidence="8" id="KW-0472">Membrane</keyword>
<dbReference type="GO" id="GO:0031080">
    <property type="term" value="C:nuclear pore outer ring"/>
    <property type="evidence" value="ECO:0007669"/>
    <property type="project" value="TreeGrafter"/>
</dbReference>
<dbReference type="AlphaFoldDB" id="A0A3Q0IJP8"/>
<evidence type="ECO:0000256" key="6">
    <source>
        <dbReference type="ARBA" id="ARBA00023132"/>
    </source>
</evidence>
<dbReference type="PaxDb" id="121845-A0A3Q0IJP8"/>
<comment type="subunit">
    <text evidence="8">Part of the nuclear pore complex (NPC).</text>
</comment>
<comment type="similarity">
    <text evidence="1 8">Belongs to the nucleoporin Nup84/Nup107 family.</text>
</comment>
<comment type="subcellular location">
    <subcellularLocation>
        <location evidence="8">Nucleus</location>
        <location evidence="8">Nuclear pore complex</location>
    </subcellularLocation>
    <subcellularLocation>
        <location evidence="8">Nucleus membrane</location>
    </subcellularLocation>
</comment>
<keyword evidence="7 8" id="KW-0539">Nucleus</keyword>
<dbReference type="PANTHER" id="PTHR13003">
    <property type="entry name" value="NUP107-RELATED"/>
    <property type="match status" value="1"/>
</dbReference>
<sequence length="295" mass="33542">MVHLRAASYPRISKDRDKSRLLIKDSFETGFDLNGSWSKNSSGAFYVLGKISEDTINSLCDGGDVTSHTSRSWSRNASSDKEGKISEDTINSLCDGGDVTSHTSRSWSRNASSIREYLCHKTYLAAEEAFNEWFHYYNSTKPRGPPEINEDAAYSERVLHESRLQQYEEVVAEWTSKLKLYSKTTKSKLYNVLLFPDGGWMVDQFEPEDSDRQKQLQSLRKSVIPKVVSLLYSLLSTMEEHTEILNIADILVSEQNQLYKVYSQSELEDLLNKFADSSTELLKSGLDPWGFPTQA</sequence>
<keyword evidence="2 8" id="KW-0813">Transport</keyword>
<dbReference type="GO" id="GO:0006406">
    <property type="term" value="P:mRNA export from nucleus"/>
    <property type="evidence" value="ECO:0007669"/>
    <property type="project" value="TreeGrafter"/>
</dbReference>
<comment type="function">
    <text evidence="8">Functions as a component of the nuclear pore complex (NPC).</text>
</comment>
<dbReference type="GO" id="GO:0006606">
    <property type="term" value="P:protein import into nucleus"/>
    <property type="evidence" value="ECO:0007669"/>
    <property type="project" value="TreeGrafter"/>
</dbReference>
<dbReference type="Pfam" id="PF04121">
    <property type="entry name" value="Nup84_Nup100"/>
    <property type="match status" value="1"/>
</dbReference>
<keyword evidence="6 8" id="KW-0906">Nuclear pore complex</keyword>
<evidence type="ECO:0000256" key="5">
    <source>
        <dbReference type="ARBA" id="ARBA00023010"/>
    </source>
</evidence>
<evidence type="ECO:0000256" key="3">
    <source>
        <dbReference type="ARBA" id="ARBA00022816"/>
    </source>
</evidence>
<evidence type="ECO:0000313" key="11">
    <source>
        <dbReference type="RefSeq" id="XP_026676449.1"/>
    </source>
</evidence>
<dbReference type="GeneID" id="103505324"/>
<protein>
    <recommendedName>
        <fullName evidence="8">Nuclear pore complex protein</fullName>
    </recommendedName>
</protein>
<evidence type="ECO:0000313" key="10">
    <source>
        <dbReference type="Proteomes" id="UP000079169"/>
    </source>
</evidence>
<feature type="region of interest" description="Disordered" evidence="9">
    <location>
        <begin position="65"/>
        <end position="89"/>
    </location>
</feature>
<dbReference type="GO" id="GO:0031965">
    <property type="term" value="C:nuclear membrane"/>
    <property type="evidence" value="ECO:0007669"/>
    <property type="project" value="UniProtKB-SubCell"/>
</dbReference>
<feature type="compositionally biased region" description="Basic and acidic residues" evidence="9">
    <location>
        <begin position="78"/>
        <end position="87"/>
    </location>
</feature>
<keyword evidence="5 8" id="KW-0811">Translocation</keyword>
<dbReference type="CTD" id="57122"/>
<accession>A0A3Q0IJP8</accession>
<feature type="compositionally biased region" description="Polar residues" evidence="9">
    <location>
        <begin position="66"/>
        <end position="77"/>
    </location>
</feature>
<dbReference type="KEGG" id="dci:103505324"/>
<keyword evidence="4" id="KW-0653">Protein transport</keyword>
<dbReference type="RefSeq" id="XP_026676449.1">
    <property type="nucleotide sequence ID" value="XM_026820648.1"/>
</dbReference>
<gene>
    <name evidence="11" type="primary">LOC103505324</name>
</gene>
<evidence type="ECO:0000256" key="8">
    <source>
        <dbReference type="RuleBase" id="RU365072"/>
    </source>
</evidence>
<proteinExistence type="inferred from homology"/>
<dbReference type="STRING" id="121845.A0A3Q0IJP8"/>